<keyword evidence="4" id="KW-1003">Cell membrane</keyword>
<dbReference type="GO" id="GO:0015093">
    <property type="term" value="F:ferrous iron transmembrane transporter activity"/>
    <property type="evidence" value="ECO:0007669"/>
    <property type="project" value="InterPro"/>
</dbReference>
<reference evidence="17" key="2">
    <citation type="submission" date="2021-04" db="EMBL/GenBank/DDBJ databases">
        <authorList>
            <person name="Gilroy R."/>
        </authorList>
    </citation>
    <scope>NUCLEOTIDE SEQUENCE</scope>
    <source>
        <strain evidence="17">2189</strain>
    </source>
</reference>
<dbReference type="AlphaFoldDB" id="A0A9D1VZQ7"/>
<gene>
    <name evidence="17" type="ORF">H9851_00470</name>
</gene>
<evidence type="ECO:0000256" key="1">
    <source>
        <dbReference type="ARBA" id="ARBA00004429"/>
    </source>
</evidence>
<evidence type="ECO:0000256" key="13">
    <source>
        <dbReference type="ARBA" id="ARBA00023136"/>
    </source>
</evidence>
<keyword evidence="5" id="KW-0410">Iron transport</keyword>
<evidence type="ECO:0000256" key="2">
    <source>
        <dbReference type="ARBA" id="ARBA00022371"/>
    </source>
</evidence>
<feature type="transmembrane region" description="Helical" evidence="15">
    <location>
        <begin position="467"/>
        <end position="492"/>
    </location>
</feature>
<evidence type="ECO:0000313" key="18">
    <source>
        <dbReference type="Proteomes" id="UP000886847"/>
    </source>
</evidence>
<dbReference type="InterPro" id="IPR006073">
    <property type="entry name" value="GTP-bd"/>
</dbReference>
<dbReference type="Gene3D" id="3.40.50.300">
    <property type="entry name" value="P-loop containing nucleotide triphosphate hydrolases"/>
    <property type="match status" value="1"/>
</dbReference>
<feature type="transmembrane region" description="Helical" evidence="15">
    <location>
        <begin position="275"/>
        <end position="295"/>
    </location>
</feature>
<evidence type="ECO:0000256" key="6">
    <source>
        <dbReference type="ARBA" id="ARBA00022519"/>
    </source>
</evidence>
<dbReference type="InterPro" id="IPR011640">
    <property type="entry name" value="Fe2_transport_prot_B_C"/>
</dbReference>
<dbReference type="InterPro" id="IPR005225">
    <property type="entry name" value="Small_GTP-bd"/>
</dbReference>
<evidence type="ECO:0000256" key="11">
    <source>
        <dbReference type="ARBA" id="ARBA00023065"/>
    </source>
</evidence>
<evidence type="ECO:0000256" key="8">
    <source>
        <dbReference type="ARBA" id="ARBA00022741"/>
    </source>
</evidence>
<dbReference type="InterPro" id="IPR030389">
    <property type="entry name" value="G_FEOB_dom"/>
</dbReference>
<dbReference type="InterPro" id="IPR011642">
    <property type="entry name" value="Gate_dom"/>
</dbReference>
<dbReference type="Proteomes" id="UP000886847">
    <property type="component" value="Unassembled WGS sequence"/>
</dbReference>
<feature type="transmembrane region" description="Helical" evidence="15">
    <location>
        <begin position="632"/>
        <end position="650"/>
    </location>
</feature>
<feature type="domain" description="FeoB-type G" evidence="16">
    <location>
        <begin position="1"/>
        <end position="163"/>
    </location>
</feature>
<dbReference type="InterPro" id="IPR050860">
    <property type="entry name" value="FeoB_GTPase"/>
</dbReference>
<dbReference type="GO" id="GO:0005886">
    <property type="term" value="C:plasma membrane"/>
    <property type="evidence" value="ECO:0007669"/>
    <property type="project" value="UniProtKB-SubCell"/>
</dbReference>
<comment type="caution">
    <text evidence="17">The sequence shown here is derived from an EMBL/GenBank/DDBJ whole genome shotgun (WGS) entry which is preliminary data.</text>
</comment>
<keyword evidence="10" id="KW-0408">Iron</keyword>
<keyword evidence="6" id="KW-0997">Cell inner membrane</keyword>
<dbReference type="Pfam" id="PF07670">
    <property type="entry name" value="Gate"/>
    <property type="match status" value="2"/>
</dbReference>
<dbReference type="CDD" id="cd01879">
    <property type="entry name" value="FeoB"/>
    <property type="match status" value="1"/>
</dbReference>
<dbReference type="InterPro" id="IPR027417">
    <property type="entry name" value="P-loop_NTPase"/>
</dbReference>
<feature type="transmembrane region" description="Helical" evidence="15">
    <location>
        <begin position="384"/>
        <end position="408"/>
    </location>
</feature>
<keyword evidence="3" id="KW-0813">Transport</keyword>
<evidence type="ECO:0000256" key="10">
    <source>
        <dbReference type="ARBA" id="ARBA00023004"/>
    </source>
</evidence>
<accession>A0A9D1VZQ7</accession>
<feature type="transmembrane region" description="Helical" evidence="15">
    <location>
        <begin position="560"/>
        <end position="577"/>
    </location>
</feature>
<dbReference type="GO" id="GO:0005525">
    <property type="term" value="F:GTP binding"/>
    <property type="evidence" value="ECO:0007669"/>
    <property type="project" value="UniProtKB-KW"/>
</dbReference>
<evidence type="ECO:0000256" key="3">
    <source>
        <dbReference type="ARBA" id="ARBA00022448"/>
    </source>
</evidence>
<feature type="transmembrane region" description="Helical" evidence="15">
    <location>
        <begin position="597"/>
        <end position="620"/>
    </location>
</feature>
<dbReference type="FunFam" id="3.40.50.300:FF:000426">
    <property type="entry name" value="Ferrous iron transport protein B"/>
    <property type="match status" value="1"/>
</dbReference>
<dbReference type="PRINTS" id="PR00326">
    <property type="entry name" value="GTP1OBG"/>
</dbReference>
<organism evidence="17 18">
    <name type="scientific">Candidatus Borkfalkia faecavium</name>
    <dbReference type="NCBI Taxonomy" id="2838508"/>
    <lineage>
        <taxon>Bacteria</taxon>
        <taxon>Bacillati</taxon>
        <taxon>Bacillota</taxon>
        <taxon>Clostridia</taxon>
        <taxon>Christensenellales</taxon>
        <taxon>Christensenellaceae</taxon>
        <taxon>Candidatus Borkfalkia</taxon>
    </lineage>
</organism>
<evidence type="ECO:0000256" key="5">
    <source>
        <dbReference type="ARBA" id="ARBA00022496"/>
    </source>
</evidence>
<keyword evidence="7 15" id="KW-0812">Transmembrane</keyword>
<feature type="transmembrane region" description="Helical" evidence="15">
    <location>
        <begin position="670"/>
        <end position="694"/>
    </location>
</feature>
<dbReference type="Pfam" id="PF02421">
    <property type="entry name" value="FeoB_N"/>
    <property type="match status" value="1"/>
</dbReference>
<evidence type="ECO:0000256" key="14">
    <source>
        <dbReference type="ARBA" id="ARBA00031200"/>
    </source>
</evidence>
<dbReference type="NCBIfam" id="TIGR00231">
    <property type="entry name" value="small_GTP"/>
    <property type="match status" value="1"/>
</dbReference>
<dbReference type="PANTHER" id="PTHR43185">
    <property type="entry name" value="FERROUS IRON TRANSPORT PROTEIN B"/>
    <property type="match status" value="1"/>
</dbReference>
<proteinExistence type="predicted"/>
<sequence length="768" mass="83942">MLQFALAGNPNSGKTTLFNALTGSTAHVGNWPGVTVDKREGVYKKLNSPVAVVDLPGIYSLSPYSPEEVIARNFILDEKPDCVIDVVDATNLERNLYLTTQLLEIDVPVVVALNMIDAVKKSGDTIDAKKLEQALGVPVVPISALKNEGIAQLMERAYAASAKKRQGASVLSESSLAHVIDDIRIALKGKEVKDPLFHAVKLVEGDEIEVKNHPAEAKMAQEFKAQHKDDVFGGDFEAKAADARYKYITAHFSSALHRSAKKQGMSRSDKADRVLTHRIWGIPIFIVILFFMFHFTFGEDLFYLNTIVGWFNGGEGFCFDVATGSDVLDAFVAVFFSSAGISTPGAILFNLTGFVTDQIGALIETGLDAAAVYPWAKGLLFDGIWGGVSSVISFVPQILFMFLILSILEDTGYMARVAFILDRAFRKFGLTGRAFIPMVMGFGCSVPAAINTRTLSDDKERIMTTRVIPFFTCGAKAPILAAICGALASAYTGVNADLIVFLLYLFGMAMAVIMVAFMRQTSMRGEVAPFIMELPAYHLPRFSNLMAHLWDKLKHYIKKAFTIILASCVVIWFLSNFSWSWQMVPMEESILYNIGSFVQWVCTPMGFGLQLGRFGWVFVVAAVTGLIAKENVVSTFYILAAAIGAVIPAWDDGESGIGAVLALMDATGITWQALIAFTVFNMLTIPCFAAAATVKAETPKGKFKNTVGFWMLTSYVTASLVYVVLSWWWTAFIVAAVLALVIAYFALRNRGKINLFGKRKGTGAALRQ</sequence>
<dbReference type="Pfam" id="PF07664">
    <property type="entry name" value="FeoB_C"/>
    <property type="match status" value="1"/>
</dbReference>
<protein>
    <recommendedName>
        <fullName evidence="2">Fe(2+) transporter FeoB</fullName>
    </recommendedName>
    <alternativeName>
        <fullName evidence="14">Ferrous iron transport protein B</fullName>
    </alternativeName>
</protein>
<keyword evidence="12" id="KW-0342">GTP-binding</keyword>
<evidence type="ECO:0000256" key="4">
    <source>
        <dbReference type="ARBA" id="ARBA00022475"/>
    </source>
</evidence>
<keyword evidence="8" id="KW-0547">Nucleotide-binding</keyword>
<keyword evidence="9 15" id="KW-1133">Transmembrane helix</keyword>
<evidence type="ECO:0000256" key="12">
    <source>
        <dbReference type="ARBA" id="ARBA00023134"/>
    </source>
</evidence>
<dbReference type="PROSITE" id="PS51711">
    <property type="entry name" value="G_FEOB"/>
    <property type="match status" value="1"/>
</dbReference>
<feature type="transmembrane region" description="Helical" evidence="15">
    <location>
        <begin position="498"/>
        <end position="517"/>
    </location>
</feature>
<feature type="transmembrane region" description="Helical" evidence="15">
    <location>
        <begin position="706"/>
        <end position="723"/>
    </location>
</feature>
<evidence type="ECO:0000313" key="17">
    <source>
        <dbReference type="EMBL" id="HIX49744.1"/>
    </source>
</evidence>
<dbReference type="SUPFAM" id="SSF52540">
    <property type="entry name" value="P-loop containing nucleoside triphosphate hydrolases"/>
    <property type="match status" value="1"/>
</dbReference>
<evidence type="ECO:0000256" key="7">
    <source>
        <dbReference type="ARBA" id="ARBA00022692"/>
    </source>
</evidence>
<evidence type="ECO:0000256" key="9">
    <source>
        <dbReference type="ARBA" id="ARBA00022989"/>
    </source>
</evidence>
<evidence type="ECO:0000259" key="16">
    <source>
        <dbReference type="PROSITE" id="PS51711"/>
    </source>
</evidence>
<dbReference type="EMBL" id="DXEW01000003">
    <property type="protein sequence ID" value="HIX49744.1"/>
    <property type="molecule type" value="Genomic_DNA"/>
</dbReference>
<evidence type="ECO:0000256" key="15">
    <source>
        <dbReference type="SAM" id="Phobius"/>
    </source>
</evidence>
<feature type="transmembrane region" description="Helical" evidence="15">
    <location>
        <begin position="729"/>
        <end position="747"/>
    </location>
</feature>
<name>A0A9D1VZQ7_9FIRM</name>
<keyword evidence="13 15" id="KW-0472">Membrane</keyword>
<comment type="subcellular location">
    <subcellularLocation>
        <location evidence="1">Cell inner membrane</location>
        <topology evidence="1">Multi-pass membrane protein</topology>
    </subcellularLocation>
</comment>
<reference evidence="17" key="1">
    <citation type="journal article" date="2021" name="PeerJ">
        <title>Extensive microbial diversity within the chicken gut microbiome revealed by metagenomics and culture.</title>
        <authorList>
            <person name="Gilroy R."/>
            <person name="Ravi A."/>
            <person name="Getino M."/>
            <person name="Pursley I."/>
            <person name="Horton D.L."/>
            <person name="Alikhan N.F."/>
            <person name="Baker D."/>
            <person name="Gharbi K."/>
            <person name="Hall N."/>
            <person name="Watson M."/>
            <person name="Adriaenssens E.M."/>
            <person name="Foster-Nyarko E."/>
            <person name="Jarju S."/>
            <person name="Secka A."/>
            <person name="Antonio M."/>
            <person name="Oren A."/>
            <person name="Chaudhuri R.R."/>
            <person name="La Ragione R."/>
            <person name="Hildebrand F."/>
            <person name="Pallen M.J."/>
        </authorList>
    </citation>
    <scope>NUCLEOTIDE SEQUENCE</scope>
    <source>
        <strain evidence="17">2189</strain>
    </source>
</reference>
<dbReference type="PANTHER" id="PTHR43185:SF1">
    <property type="entry name" value="FE(2+) TRANSPORTER FEOB"/>
    <property type="match status" value="1"/>
</dbReference>
<keyword evidence="11" id="KW-0406">Ion transport</keyword>